<dbReference type="InterPro" id="IPR036942">
    <property type="entry name" value="Beta-barrel_TonB_sf"/>
</dbReference>
<dbReference type="InterPro" id="IPR039426">
    <property type="entry name" value="TonB-dep_rcpt-like"/>
</dbReference>
<evidence type="ECO:0000256" key="2">
    <source>
        <dbReference type="ARBA" id="ARBA00008143"/>
    </source>
</evidence>
<keyword evidence="4 11" id="KW-1134">Transmembrane beta strand</keyword>
<dbReference type="Pfam" id="PF07715">
    <property type="entry name" value="Plug"/>
    <property type="match status" value="1"/>
</dbReference>
<dbReference type="PANTHER" id="PTHR30069">
    <property type="entry name" value="TONB-DEPENDENT OUTER MEMBRANE RECEPTOR"/>
    <property type="match status" value="1"/>
</dbReference>
<dbReference type="AlphaFoldDB" id="A0A0K8QNF2"/>
<feature type="domain" description="TonB-dependent receptor-like beta-barrel" evidence="15">
    <location>
        <begin position="243"/>
        <end position="676"/>
    </location>
</feature>
<sequence>MRRTLLALALTAALASAAHARQTDPAAPAGQGAEPAPPPGKATQLDAVQVSGTLDLARNGLSPDTGSSEYVFDRKSIQQLPLGDATPLNDLLLQAPGVVQDSFGELHVRGDHGNLQYRINGIIIPESISGFGQTLDTRTIDSVRLLTGALPAQYGYRTAGVVDITTKSGAQQGNGGSVGVLGGSFGALNPGAEWYGSDGRLTWYLTANYLQSDIGIENPTPSRNAIHDRTHQTKAFGYLSYLLNDTTRLGFMFGITDNRFEIPNNPDQRPVFVYGDINDFDSATLDERQREKTRFGIASLQGRLGGTDYQVALGQRYTSVDFTPDVIGDLMFNGVASDVGRSNRANTLQADLSTPLGENHTLRYGIYASQERAVSVNDALVFPADADGNQTSTIPIRIVDDNRKIGHLYGAYVQDEWQLSDRLTANFGVRADKVSAFIEEGQVSPRFGLVYQATDSTTLHAGFARYFTPPPTELIAPADIALFQGTTNQLPGNVNTDVKSERSSYYDVGVQQQVGAHLTLGLDAYYREVKHLQDEGQFGAALVFSPFNYARGRARGAEFTVSYAGGPWTAYFNLTSSRAMGKRIESGQYNFDADELAYIAAHWVHLDHDQKLASSGGFTYAIDESTRIGADYVYGSGLRKDFANTASLPSYFQLDLSLTHGFDLPRIGRLDARLSLINAFDRVYQLRDGSGIGVGAPQFGPRRGVYLGLQKAF</sequence>
<evidence type="ECO:0000256" key="14">
    <source>
        <dbReference type="SAM" id="SignalP"/>
    </source>
</evidence>
<proteinExistence type="inferred from homology"/>
<dbReference type="InterPro" id="IPR012910">
    <property type="entry name" value="Plug_dom"/>
</dbReference>
<dbReference type="GO" id="GO:0009279">
    <property type="term" value="C:cell outer membrane"/>
    <property type="evidence" value="ECO:0007669"/>
    <property type="project" value="UniProtKB-SubCell"/>
</dbReference>
<keyword evidence="10 11" id="KW-0998">Cell outer membrane</keyword>
<keyword evidence="9 17" id="KW-0675">Receptor</keyword>
<evidence type="ECO:0000259" key="15">
    <source>
        <dbReference type="Pfam" id="PF00593"/>
    </source>
</evidence>
<dbReference type="PROSITE" id="PS52016">
    <property type="entry name" value="TONB_DEPENDENT_REC_3"/>
    <property type="match status" value="1"/>
</dbReference>
<evidence type="ECO:0000256" key="11">
    <source>
        <dbReference type="PROSITE-ProRule" id="PRU01360"/>
    </source>
</evidence>
<dbReference type="RefSeq" id="WP_062536187.1">
    <property type="nucleotide sequence ID" value="NZ_DF970179.1"/>
</dbReference>
<keyword evidence="7 12" id="KW-0798">TonB box</keyword>
<evidence type="ECO:0000256" key="13">
    <source>
        <dbReference type="SAM" id="MobiDB-lite"/>
    </source>
</evidence>
<evidence type="ECO:0000256" key="4">
    <source>
        <dbReference type="ARBA" id="ARBA00022452"/>
    </source>
</evidence>
<reference evidence="17" key="1">
    <citation type="submission" date="2015-08" db="EMBL/GenBank/DDBJ databases">
        <title>Complete DNA Sequence of Pseudomonas syringae pv. actinidiae, the Causal Agent of Kiwifruit Canker Disease.</title>
        <authorList>
            <person name="Rikkerink E.H.A."/>
            <person name="Fineran P.C."/>
        </authorList>
    </citation>
    <scope>NUCLEOTIDE SEQUENCE</scope>
    <source>
        <strain evidence="17">SkMP5</strain>
    </source>
</reference>
<feature type="signal peptide" evidence="14">
    <location>
        <begin position="1"/>
        <end position="20"/>
    </location>
</feature>
<protein>
    <submittedName>
        <fullName evidence="17">TonB-dependent outer membrane receptor protein</fullName>
    </submittedName>
</protein>
<dbReference type="InterPro" id="IPR000531">
    <property type="entry name" value="Beta-barrel_TonB"/>
</dbReference>
<dbReference type="EMBL" id="DF970179">
    <property type="protein sequence ID" value="GAP65957.1"/>
    <property type="molecule type" value="Genomic_DNA"/>
</dbReference>
<dbReference type="GO" id="GO:0044718">
    <property type="term" value="P:siderophore transmembrane transport"/>
    <property type="evidence" value="ECO:0007669"/>
    <property type="project" value="TreeGrafter"/>
</dbReference>
<keyword evidence="5 11" id="KW-0812">Transmembrane</keyword>
<evidence type="ECO:0000256" key="1">
    <source>
        <dbReference type="ARBA" id="ARBA00004571"/>
    </source>
</evidence>
<dbReference type="Gene3D" id="2.40.170.20">
    <property type="entry name" value="TonB-dependent receptor, beta-barrel domain"/>
    <property type="match status" value="1"/>
</dbReference>
<keyword evidence="8 11" id="KW-0472">Membrane</keyword>
<keyword evidence="3 11" id="KW-0813">Transport</keyword>
<evidence type="ECO:0000256" key="10">
    <source>
        <dbReference type="ARBA" id="ARBA00023237"/>
    </source>
</evidence>
<evidence type="ECO:0000313" key="17">
    <source>
        <dbReference type="EMBL" id="GAP65957.1"/>
    </source>
</evidence>
<comment type="subcellular location">
    <subcellularLocation>
        <location evidence="1 11">Cell outer membrane</location>
        <topology evidence="1 11">Multi-pass membrane protein</topology>
    </subcellularLocation>
</comment>
<feature type="domain" description="TonB-dependent receptor plug" evidence="16">
    <location>
        <begin position="64"/>
        <end position="161"/>
    </location>
</feature>
<dbReference type="SUPFAM" id="SSF56935">
    <property type="entry name" value="Porins"/>
    <property type="match status" value="1"/>
</dbReference>
<dbReference type="InterPro" id="IPR037066">
    <property type="entry name" value="Plug_dom_sf"/>
</dbReference>
<keyword evidence="6 14" id="KW-0732">Signal</keyword>
<evidence type="ECO:0000256" key="7">
    <source>
        <dbReference type="ARBA" id="ARBA00023077"/>
    </source>
</evidence>
<evidence type="ECO:0000256" key="9">
    <source>
        <dbReference type="ARBA" id="ARBA00023170"/>
    </source>
</evidence>
<evidence type="ECO:0000256" key="5">
    <source>
        <dbReference type="ARBA" id="ARBA00022692"/>
    </source>
</evidence>
<feature type="compositionally biased region" description="Low complexity" evidence="13">
    <location>
        <begin position="21"/>
        <end position="34"/>
    </location>
</feature>
<accession>A0A0K8QNF2</accession>
<dbReference type="OrthoDB" id="9764669at2"/>
<evidence type="ECO:0000256" key="3">
    <source>
        <dbReference type="ARBA" id="ARBA00022448"/>
    </source>
</evidence>
<keyword evidence="18" id="KW-1185">Reference proteome</keyword>
<evidence type="ECO:0000256" key="12">
    <source>
        <dbReference type="RuleBase" id="RU003357"/>
    </source>
</evidence>
<dbReference type="Proteomes" id="UP000253740">
    <property type="component" value="Unassembled WGS sequence"/>
</dbReference>
<feature type="region of interest" description="Disordered" evidence="13">
    <location>
        <begin position="21"/>
        <end position="42"/>
    </location>
</feature>
<comment type="similarity">
    <text evidence="2">Belongs to the TonB-dependent receptor family. Hemoglobin/haptoglobin binding protein subfamily.</text>
</comment>
<evidence type="ECO:0000256" key="6">
    <source>
        <dbReference type="ARBA" id="ARBA00022729"/>
    </source>
</evidence>
<dbReference type="PANTHER" id="PTHR30069:SF29">
    <property type="entry name" value="HEMOGLOBIN AND HEMOGLOBIN-HAPTOGLOBIN-BINDING PROTEIN 1-RELATED"/>
    <property type="match status" value="1"/>
</dbReference>
<evidence type="ECO:0000256" key="8">
    <source>
        <dbReference type="ARBA" id="ARBA00023136"/>
    </source>
</evidence>
<evidence type="ECO:0000259" key="16">
    <source>
        <dbReference type="Pfam" id="PF07715"/>
    </source>
</evidence>
<dbReference type="Gene3D" id="2.170.130.10">
    <property type="entry name" value="TonB-dependent receptor, plug domain"/>
    <property type="match status" value="1"/>
</dbReference>
<gene>
    <name evidence="17" type="ORF">MBSD_n1259</name>
</gene>
<organism evidence="17">
    <name type="scientific">Mizugakiibacter sediminis</name>
    <dbReference type="NCBI Taxonomy" id="1475481"/>
    <lineage>
        <taxon>Bacteria</taxon>
        <taxon>Pseudomonadati</taxon>
        <taxon>Pseudomonadota</taxon>
        <taxon>Gammaproteobacteria</taxon>
        <taxon>Lysobacterales</taxon>
        <taxon>Rhodanobacteraceae</taxon>
        <taxon>Mizugakiibacter</taxon>
    </lineage>
</organism>
<dbReference type="STRING" id="1475481.GCA_000953855_01276"/>
<feature type="chain" id="PRO_5005514977" evidence="14">
    <location>
        <begin position="21"/>
        <end position="713"/>
    </location>
</feature>
<evidence type="ECO:0000313" key="18">
    <source>
        <dbReference type="Proteomes" id="UP000253740"/>
    </source>
</evidence>
<dbReference type="GO" id="GO:0015344">
    <property type="term" value="F:siderophore uptake transmembrane transporter activity"/>
    <property type="evidence" value="ECO:0007669"/>
    <property type="project" value="TreeGrafter"/>
</dbReference>
<name>A0A0K8QNF2_9GAMM</name>
<dbReference type="Pfam" id="PF00593">
    <property type="entry name" value="TonB_dep_Rec_b-barrel"/>
    <property type="match status" value="1"/>
</dbReference>